<evidence type="ECO:0000259" key="8">
    <source>
        <dbReference type="PROSITE" id="PS50118"/>
    </source>
</evidence>
<evidence type="ECO:0000313" key="9">
    <source>
        <dbReference type="EMBL" id="NOV48520.1"/>
    </source>
</evidence>
<evidence type="ECO:0000256" key="7">
    <source>
        <dbReference type="SAM" id="MobiDB-lite"/>
    </source>
</evidence>
<dbReference type="GO" id="GO:0005634">
    <property type="term" value="C:nucleus"/>
    <property type="evidence" value="ECO:0007669"/>
    <property type="project" value="UniProtKB-UniRule"/>
</dbReference>
<feature type="compositionally biased region" description="Polar residues" evidence="7">
    <location>
        <begin position="125"/>
        <end position="140"/>
    </location>
</feature>
<dbReference type="AlphaFoldDB" id="A0A6M2DSB7"/>
<sequence length="540" mass="62455">MAPETQSRVPPHHARRPMNAFLIFCKRHRNVVKDKYPNLENRCITKILGEWWAGLNYNEKSACTILAKQYKDAFFSAHPDFKWYKLPAPSLRTVSSPPENSKHLPLFVENDSGDNDNEVKPDESNGLSEGQNENGDPNYSHNLKLEERHHMNNIFCPGKLADENQLGNLRKLFDNGNGCNNNNRNVDKSGDEYDAFQNNNNCTVKNDLYKNKANELEHALQEANTYILNVFDEKKASDNHPFIYNGPKIKFNELNVKSLEPSHKNKVKKETNIERVYKPKLNVDVYTNSQKKCKFEKCDSFFPKRLSRSCKGKRYEEFKNKGLIYTKSKINATNKNSIQPSNRSNDSAKKFYKVKPLSNPNTNKEKNISDNNGFKCKEQNENLKYCDDDKMCAYLDEDNVSKTNYFDPSDFDLDGKINALPLLNLEEFLMKKKENKNVKKPVRKHVSKQKLERGRNKTDGLKIIPRNNFNDTSRMYKTEMAVGSRKRKAVKQRITHLEFSDSSSYDIRYKNMAFHDRTYLSDLSTLAEVAAKSSKISTTN</sequence>
<dbReference type="InterPro" id="IPR036910">
    <property type="entry name" value="HMG_box_dom_sf"/>
</dbReference>
<dbReference type="SUPFAM" id="SSF47095">
    <property type="entry name" value="HMG-box"/>
    <property type="match status" value="1"/>
</dbReference>
<protein>
    <recommendedName>
        <fullName evidence="8">HMG box domain-containing protein</fullName>
    </recommendedName>
</protein>
<dbReference type="Gene3D" id="1.10.30.10">
    <property type="entry name" value="High mobility group box domain"/>
    <property type="match status" value="1"/>
</dbReference>
<keyword evidence="2" id="KW-0805">Transcription regulation</keyword>
<dbReference type="Pfam" id="PF00505">
    <property type="entry name" value="HMG_box"/>
    <property type="match status" value="1"/>
</dbReference>
<feature type="region of interest" description="Disordered" evidence="7">
    <location>
        <begin position="92"/>
        <end position="140"/>
    </location>
</feature>
<dbReference type="GO" id="GO:0000977">
    <property type="term" value="F:RNA polymerase II transcription regulatory region sequence-specific DNA binding"/>
    <property type="evidence" value="ECO:0007669"/>
    <property type="project" value="TreeGrafter"/>
</dbReference>
<proteinExistence type="predicted"/>
<name>A0A6M2DSB7_XENCH</name>
<keyword evidence="4" id="KW-0804">Transcription</keyword>
<dbReference type="InterPro" id="IPR052412">
    <property type="entry name" value="CC-Dev_Transcription_Reg"/>
</dbReference>
<feature type="region of interest" description="Disordered" evidence="7">
    <location>
        <begin position="354"/>
        <end position="373"/>
    </location>
</feature>
<dbReference type="InterPro" id="IPR009071">
    <property type="entry name" value="HMG_box_dom"/>
</dbReference>
<dbReference type="GO" id="GO:0000981">
    <property type="term" value="F:DNA-binding transcription factor activity, RNA polymerase II-specific"/>
    <property type="evidence" value="ECO:0007669"/>
    <property type="project" value="TreeGrafter"/>
</dbReference>
<dbReference type="PANTHER" id="PTHR13059:SF10">
    <property type="entry name" value="HMG BOX TRANSCRIPTION FACTOR BBX"/>
    <property type="match status" value="1"/>
</dbReference>
<keyword evidence="3 6" id="KW-0238">DNA-binding</keyword>
<accession>A0A6M2DSB7</accession>
<evidence type="ECO:0000256" key="1">
    <source>
        <dbReference type="ARBA" id="ARBA00022553"/>
    </source>
</evidence>
<dbReference type="EMBL" id="GIIL01004794">
    <property type="protein sequence ID" value="NOV48520.1"/>
    <property type="molecule type" value="Transcribed_RNA"/>
</dbReference>
<organism evidence="9">
    <name type="scientific">Xenopsylla cheopis</name>
    <name type="common">Oriental rat flea</name>
    <name type="synonym">Pulex cheopis</name>
    <dbReference type="NCBI Taxonomy" id="163159"/>
    <lineage>
        <taxon>Eukaryota</taxon>
        <taxon>Metazoa</taxon>
        <taxon>Ecdysozoa</taxon>
        <taxon>Arthropoda</taxon>
        <taxon>Hexapoda</taxon>
        <taxon>Insecta</taxon>
        <taxon>Pterygota</taxon>
        <taxon>Neoptera</taxon>
        <taxon>Endopterygota</taxon>
        <taxon>Siphonaptera</taxon>
        <taxon>Pulicidae</taxon>
        <taxon>Xenopsyllinae</taxon>
        <taxon>Xenopsylla</taxon>
    </lineage>
</organism>
<dbReference type="PANTHER" id="PTHR13059">
    <property type="entry name" value="HMG-BOX TRANSCRIPTION FACTOR BBX"/>
    <property type="match status" value="1"/>
</dbReference>
<keyword evidence="5 6" id="KW-0539">Nucleus</keyword>
<reference evidence="9" key="1">
    <citation type="submission" date="2020-03" db="EMBL/GenBank/DDBJ databases">
        <title>Transcriptomic Profiling of the Digestive Tract of the Rat Flea, Xenopsylla cheopis, Following Blood Feeding and Infection with Yersinia pestis.</title>
        <authorList>
            <person name="Bland D.M."/>
            <person name="Martens C.A."/>
            <person name="Virtaneva K."/>
            <person name="Kanakabandi K."/>
            <person name="Long D."/>
            <person name="Rosenke R."/>
            <person name="Saturday G.A."/>
            <person name="Hoyt F.H."/>
            <person name="Bruno D.P."/>
            <person name="Ribeiro J.M.C."/>
            <person name="Hinnebusch J."/>
        </authorList>
    </citation>
    <scope>NUCLEOTIDE SEQUENCE</scope>
</reference>
<feature type="DNA-binding region" description="HMG box" evidence="6">
    <location>
        <begin position="14"/>
        <end position="82"/>
    </location>
</feature>
<evidence type="ECO:0000256" key="4">
    <source>
        <dbReference type="ARBA" id="ARBA00023163"/>
    </source>
</evidence>
<dbReference type="SMART" id="SM00398">
    <property type="entry name" value="HMG"/>
    <property type="match status" value="1"/>
</dbReference>
<evidence type="ECO:0000256" key="5">
    <source>
        <dbReference type="ARBA" id="ARBA00023242"/>
    </source>
</evidence>
<evidence type="ECO:0000256" key="2">
    <source>
        <dbReference type="ARBA" id="ARBA00023015"/>
    </source>
</evidence>
<evidence type="ECO:0000256" key="3">
    <source>
        <dbReference type="ARBA" id="ARBA00023125"/>
    </source>
</evidence>
<dbReference type="PROSITE" id="PS50118">
    <property type="entry name" value="HMG_BOX_2"/>
    <property type="match status" value="1"/>
</dbReference>
<keyword evidence="1" id="KW-0597">Phosphoprotein</keyword>
<feature type="domain" description="HMG box" evidence="8">
    <location>
        <begin position="14"/>
        <end position="82"/>
    </location>
</feature>
<evidence type="ECO:0000256" key="6">
    <source>
        <dbReference type="PROSITE-ProRule" id="PRU00267"/>
    </source>
</evidence>